<sequence length="581" mass="63471">MRLPGLVDRISIRAQVMLATATLAIILVLSATIATALLGRRILSSITGNELTQLAEVMASRLDRGMFERYREIGTIAGLEMLRDVWERDPDTLRAVLDRMQFSYPDYAWIGYARKDGTVMAATKGMLEGASVAQRPWFMEGVQKAFAGDVHEALLLSKMLGPRTDSEPFRFVDVAYPVRNAAGEIIGVLGAHLSWDWATEVRQSLLIGESQTARADISILDSKGKVLLGRNLNSVMLTPQQLAMVRERPSGSGLAYGEDADQWLTGYAVGRGFRDYPGLDWLVIARLPVEVANRPVHELVGSILLIGIGLGIFGIAMARWLAGRVTRPIYRLSREADRIGRDAGVHTLPRVGGAREVMLLSQSLRSLLRRVGQAEHRLEEAEREAVAHEAETRELALDVERLRKLSETDPLTGLLNRRAFLATAERQVAYARRYDRALAVVVGDIDHFKRVNDTHGHAAGDAVIRAVASRLQTAARDTDLVARFGGEEFVVLLMESDITAAVSYAERARGLISAAPVQSETGAQVSVTLSLGCTILSPDDRDVQDAIDRADDALYSAKAAGRNRVRVSLHVLQDGGAAAAI</sequence>
<protein>
    <recommendedName>
        <fullName evidence="1">diguanylate cyclase</fullName>
        <ecNumber evidence="1">2.7.7.65</ecNumber>
    </recommendedName>
</protein>
<keyword evidence="4" id="KW-0812">Transmembrane</keyword>
<dbReference type="PANTHER" id="PTHR45138">
    <property type="entry name" value="REGULATORY COMPONENTS OF SENSORY TRANSDUCTION SYSTEM"/>
    <property type="match status" value="1"/>
</dbReference>
<keyword evidence="4" id="KW-0472">Membrane</keyword>
<dbReference type="Gene3D" id="3.30.450.20">
    <property type="entry name" value="PAS domain"/>
    <property type="match status" value="1"/>
</dbReference>
<evidence type="ECO:0000256" key="4">
    <source>
        <dbReference type="SAM" id="Phobius"/>
    </source>
</evidence>
<dbReference type="KEGG" id="fer:FNB15_00690"/>
<dbReference type="OrthoDB" id="9812260at2"/>
<keyword evidence="3" id="KW-0175">Coiled coil</keyword>
<keyword evidence="7" id="KW-1185">Reference proteome</keyword>
<dbReference type="InterPro" id="IPR000160">
    <property type="entry name" value="GGDEF_dom"/>
</dbReference>
<dbReference type="InterPro" id="IPR043128">
    <property type="entry name" value="Rev_trsase/Diguanyl_cyclase"/>
</dbReference>
<dbReference type="AlphaFoldDB" id="A0A516GWH9"/>
<dbReference type="Gene3D" id="6.10.340.10">
    <property type="match status" value="1"/>
</dbReference>
<dbReference type="EMBL" id="CP041636">
    <property type="protein sequence ID" value="QDO95888.1"/>
    <property type="molecule type" value="Genomic_DNA"/>
</dbReference>
<evidence type="ECO:0000256" key="1">
    <source>
        <dbReference type="ARBA" id="ARBA00012528"/>
    </source>
</evidence>
<dbReference type="Pfam" id="PF00990">
    <property type="entry name" value="GGDEF"/>
    <property type="match status" value="1"/>
</dbReference>
<dbReference type="Gene3D" id="3.30.70.270">
    <property type="match status" value="1"/>
</dbReference>
<dbReference type="InterPro" id="IPR050469">
    <property type="entry name" value="Diguanylate_Cyclase"/>
</dbReference>
<evidence type="ECO:0000256" key="3">
    <source>
        <dbReference type="SAM" id="Coils"/>
    </source>
</evidence>
<dbReference type="CDD" id="cd12914">
    <property type="entry name" value="PDC1_DGC_like"/>
    <property type="match status" value="1"/>
</dbReference>
<evidence type="ECO:0000259" key="5">
    <source>
        <dbReference type="PROSITE" id="PS50887"/>
    </source>
</evidence>
<keyword evidence="4" id="KW-1133">Transmembrane helix</keyword>
<feature type="transmembrane region" description="Helical" evidence="4">
    <location>
        <begin position="299"/>
        <end position="322"/>
    </location>
</feature>
<dbReference type="NCBIfam" id="TIGR00254">
    <property type="entry name" value="GGDEF"/>
    <property type="match status" value="1"/>
</dbReference>
<evidence type="ECO:0000313" key="7">
    <source>
        <dbReference type="Proteomes" id="UP000317496"/>
    </source>
</evidence>
<dbReference type="GO" id="GO:0052621">
    <property type="term" value="F:diguanylate cyclase activity"/>
    <property type="evidence" value="ECO:0007669"/>
    <property type="project" value="UniProtKB-EC"/>
</dbReference>
<dbReference type="InterPro" id="IPR029787">
    <property type="entry name" value="Nucleotide_cyclase"/>
</dbReference>
<dbReference type="SUPFAM" id="SSF55073">
    <property type="entry name" value="Nucleotide cyclase"/>
    <property type="match status" value="1"/>
</dbReference>
<feature type="domain" description="GGDEF" evidence="5">
    <location>
        <begin position="436"/>
        <end position="570"/>
    </location>
</feature>
<feature type="coiled-coil region" evidence="3">
    <location>
        <begin position="364"/>
        <end position="398"/>
    </location>
</feature>
<dbReference type="SMART" id="SM00267">
    <property type="entry name" value="GGDEF"/>
    <property type="match status" value="1"/>
</dbReference>
<dbReference type="CDD" id="cd01949">
    <property type="entry name" value="GGDEF"/>
    <property type="match status" value="1"/>
</dbReference>
<evidence type="ECO:0000256" key="2">
    <source>
        <dbReference type="ARBA" id="ARBA00034247"/>
    </source>
</evidence>
<evidence type="ECO:0000313" key="6">
    <source>
        <dbReference type="EMBL" id="QDO95888.1"/>
    </source>
</evidence>
<dbReference type="PROSITE" id="PS50887">
    <property type="entry name" value="GGDEF"/>
    <property type="match status" value="1"/>
</dbReference>
<accession>A0A516GWH9</accession>
<dbReference type="PANTHER" id="PTHR45138:SF9">
    <property type="entry name" value="DIGUANYLATE CYCLASE DGCM-RELATED"/>
    <property type="match status" value="1"/>
</dbReference>
<dbReference type="Proteomes" id="UP000317496">
    <property type="component" value="Chromosome"/>
</dbReference>
<gene>
    <name evidence="6" type="ORF">FNB15_00690</name>
</gene>
<reference evidence="6 7" key="1">
    <citation type="submission" date="2019-07" db="EMBL/GenBank/DDBJ databases">
        <title>Genome sequencing for Ferrovibrio sp. K5.</title>
        <authorList>
            <person name="Park S.-J."/>
        </authorList>
    </citation>
    <scope>NUCLEOTIDE SEQUENCE [LARGE SCALE GENOMIC DNA]</scope>
    <source>
        <strain evidence="6 7">K5</strain>
    </source>
</reference>
<comment type="catalytic activity">
    <reaction evidence="2">
        <text>2 GTP = 3',3'-c-di-GMP + 2 diphosphate</text>
        <dbReference type="Rhea" id="RHEA:24898"/>
        <dbReference type="ChEBI" id="CHEBI:33019"/>
        <dbReference type="ChEBI" id="CHEBI:37565"/>
        <dbReference type="ChEBI" id="CHEBI:58805"/>
        <dbReference type="EC" id="2.7.7.65"/>
    </reaction>
</comment>
<proteinExistence type="predicted"/>
<dbReference type="FunFam" id="3.30.70.270:FF:000001">
    <property type="entry name" value="Diguanylate cyclase domain protein"/>
    <property type="match status" value="1"/>
</dbReference>
<dbReference type="EC" id="2.7.7.65" evidence="1"/>
<dbReference type="RefSeq" id="WP_144066869.1">
    <property type="nucleotide sequence ID" value="NZ_CP041636.1"/>
</dbReference>
<organism evidence="6 7">
    <name type="scientific">Ferrovibrio terrae</name>
    <dbReference type="NCBI Taxonomy" id="2594003"/>
    <lineage>
        <taxon>Bacteria</taxon>
        <taxon>Pseudomonadati</taxon>
        <taxon>Pseudomonadota</taxon>
        <taxon>Alphaproteobacteria</taxon>
        <taxon>Rhodospirillales</taxon>
        <taxon>Rhodospirillaceae</taxon>
        <taxon>Ferrovibrio</taxon>
    </lineage>
</organism>
<name>A0A516GWH9_9PROT</name>